<protein>
    <submittedName>
        <fullName evidence="2">Uncharacterized protein</fullName>
    </submittedName>
</protein>
<sequence>MDESIYFTNSKSFGKCKIQFGRADRLLTKRFEASSCTNFSKSEKDQKDPNDCVTDSKDIRSVGAMWPAIPQIRGGTINNDENGRTKWQSKTSPTVSPVRVKYATDQFDADR</sequence>
<organism evidence="2 3">
    <name type="scientific">Melipona bicolor</name>
    <dbReference type="NCBI Taxonomy" id="60889"/>
    <lineage>
        <taxon>Eukaryota</taxon>
        <taxon>Metazoa</taxon>
        <taxon>Ecdysozoa</taxon>
        <taxon>Arthropoda</taxon>
        <taxon>Hexapoda</taxon>
        <taxon>Insecta</taxon>
        <taxon>Pterygota</taxon>
        <taxon>Neoptera</taxon>
        <taxon>Endopterygota</taxon>
        <taxon>Hymenoptera</taxon>
        <taxon>Apocrita</taxon>
        <taxon>Aculeata</taxon>
        <taxon>Apoidea</taxon>
        <taxon>Anthophila</taxon>
        <taxon>Apidae</taxon>
        <taxon>Melipona</taxon>
    </lineage>
</organism>
<evidence type="ECO:0000256" key="1">
    <source>
        <dbReference type="SAM" id="MobiDB-lite"/>
    </source>
</evidence>
<accession>A0AA40KSB5</accession>
<evidence type="ECO:0000313" key="3">
    <source>
        <dbReference type="Proteomes" id="UP001177670"/>
    </source>
</evidence>
<feature type="region of interest" description="Disordered" evidence="1">
    <location>
        <begin position="71"/>
        <end position="96"/>
    </location>
</feature>
<dbReference type="EMBL" id="JAHYIQ010000007">
    <property type="protein sequence ID" value="KAK1130732.1"/>
    <property type="molecule type" value="Genomic_DNA"/>
</dbReference>
<proteinExistence type="predicted"/>
<name>A0AA40KSB5_9HYME</name>
<dbReference type="AlphaFoldDB" id="A0AA40KSB5"/>
<dbReference type="Proteomes" id="UP001177670">
    <property type="component" value="Unassembled WGS sequence"/>
</dbReference>
<keyword evidence="3" id="KW-1185">Reference proteome</keyword>
<reference evidence="2" key="1">
    <citation type="submission" date="2021-10" db="EMBL/GenBank/DDBJ databases">
        <title>Melipona bicolor Genome sequencing and assembly.</title>
        <authorList>
            <person name="Araujo N.S."/>
            <person name="Arias M.C."/>
        </authorList>
    </citation>
    <scope>NUCLEOTIDE SEQUENCE</scope>
    <source>
        <strain evidence="2">USP_2M_L1-L4_2017</strain>
        <tissue evidence="2">Whole body</tissue>
    </source>
</reference>
<evidence type="ECO:0000313" key="2">
    <source>
        <dbReference type="EMBL" id="KAK1130732.1"/>
    </source>
</evidence>
<gene>
    <name evidence="2" type="ORF">K0M31_018845</name>
</gene>
<comment type="caution">
    <text evidence="2">The sequence shown here is derived from an EMBL/GenBank/DDBJ whole genome shotgun (WGS) entry which is preliminary data.</text>
</comment>
<feature type="compositionally biased region" description="Polar residues" evidence="1">
    <location>
        <begin position="76"/>
        <end position="95"/>
    </location>
</feature>